<comment type="similarity">
    <text evidence="1">Belongs to the UFD1 family.</text>
</comment>
<dbReference type="Gene3D" id="3.10.330.10">
    <property type="match status" value="1"/>
</dbReference>
<dbReference type="GO" id="GO:0006511">
    <property type="term" value="P:ubiquitin-dependent protein catabolic process"/>
    <property type="evidence" value="ECO:0007669"/>
    <property type="project" value="InterPro"/>
</dbReference>
<evidence type="ECO:0000313" key="6">
    <source>
        <dbReference type="EnsemblPlants" id="AET3Gv20148100.1"/>
    </source>
</evidence>
<reference evidence="6" key="5">
    <citation type="journal article" date="2021" name="G3 (Bethesda)">
        <title>Aegilops tauschii genome assembly Aet v5.0 features greater sequence contiguity and improved annotation.</title>
        <authorList>
            <person name="Wang L."/>
            <person name="Zhu T."/>
            <person name="Rodriguez J.C."/>
            <person name="Deal K.R."/>
            <person name="Dubcovsky J."/>
            <person name="McGuire P.E."/>
            <person name="Lux T."/>
            <person name="Spannagl M."/>
            <person name="Mayer K.F.X."/>
            <person name="Baldrich P."/>
            <person name="Meyers B.C."/>
            <person name="Huo N."/>
            <person name="Gu Y.Q."/>
            <person name="Zhou H."/>
            <person name="Devos K.M."/>
            <person name="Bennetzen J.L."/>
            <person name="Unver T."/>
            <person name="Budak H."/>
            <person name="Gulick P.J."/>
            <person name="Galiba G."/>
            <person name="Kalapos B."/>
            <person name="Nelson D.R."/>
            <person name="Li P."/>
            <person name="You F.M."/>
            <person name="Luo M.C."/>
            <person name="Dvorak J."/>
        </authorList>
    </citation>
    <scope>NUCLEOTIDE SEQUENCE [LARGE SCALE GENOMIC DNA]</scope>
    <source>
        <strain evidence="6">cv. AL8/78</strain>
    </source>
</reference>
<dbReference type="PANTHER" id="PTHR12555">
    <property type="entry name" value="UBIQUITIN FUSION DEGRADATON PROTEIN 1"/>
    <property type="match status" value="1"/>
</dbReference>
<dbReference type="InterPro" id="IPR055418">
    <property type="entry name" value="UFD1_N2"/>
</dbReference>
<reference evidence="7" key="2">
    <citation type="journal article" date="2017" name="Nat. Plants">
        <title>The Aegilops tauschii genome reveals multiple impacts of transposons.</title>
        <authorList>
            <person name="Zhao G."/>
            <person name="Zou C."/>
            <person name="Li K."/>
            <person name="Wang K."/>
            <person name="Li T."/>
            <person name="Gao L."/>
            <person name="Zhang X."/>
            <person name="Wang H."/>
            <person name="Yang Z."/>
            <person name="Liu X."/>
            <person name="Jiang W."/>
            <person name="Mao L."/>
            <person name="Kong X."/>
            <person name="Jiao Y."/>
            <person name="Jia J."/>
        </authorList>
    </citation>
    <scope>NUCLEOTIDE SEQUENCE [LARGE SCALE GENOMIC DNA]</scope>
    <source>
        <strain evidence="7">cv. AL8/78</strain>
    </source>
</reference>
<dbReference type="Proteomes" id="UP000015105">
    <property type="component" value="Chromosome 3D"/>
</dbReference>
<protein>
    <submittedName>
        <fullName evidence="6">Uncharacterized protein</fullName>
    </submittedName>
</protein>
<dbReference type="InterPro" id="IPR004854">
    <property type="entry name" value="Ufd1-like"/>
</dbReference>
<reference evidence="7" key="1">
    <citation type="journal article" date="2014" name="Science">
        <title>Ancient hybridizations among the ancestral genomes of bread wheat.</title>
        <authorList>
            <consortium name="International Wheat Genome Sequencing Consortium,"/>
            <person name="Marcussen T."/>
            <person name="Sandve S.R."/>
            <person name="Heier L."/>
            <person name="Spannagl M."/>
            <person name="Pfeifer M."/>
            <person name="Jakobsen K.S."/>
            <person name="Wulff B.B."/>
            <person name="Steuernagel B."/>
            <person name="Mayer K.F."/>
            <person name="Olsen O.A."/>
        </authorList>
    </citation>
    <scope>NUCLEOTIDE SEQUENCE [LARGE SCALE GENOMIC DNA]</scope>
    <source>
        <strain evidence="7">cv. AL8/78</strain>
    </source>
</reference>
<dbReference type="Pfam" id="PF24842">
    <property type="entry name" value="UFD1_N2"/>
    <property type="match status" value="1"/>
</dbReference>
<proteinExistence type="inferred from homology"/>
<evidence type="ECO:0000259" key="5">
    <source>
        <dbReference type="Pfam" id="PF24842"/>
    </source>
</evidence>
<reference evidence="6" key="4">
    <citation type="submission" date="2019-03" db="UniProtKB">
        <authorList>
            <consortium name="EnsemblPlants"/>
        </authorList>
    </citation>
    <scope>IDENTIFICATION</scope>
</reference>
<dbReference type="GO" id="GO:0034098">
    <property type="term" value="C:VCP-NPL4-UFD1 AAA ATPase complex"/>
    <property type="evidence" value="ECO:0007669"/>
    <property type="project" value="TreeGrafter"/>
</dbReference>
<dbReference type="GO" id="GO:0031593">
    <property type="term" value="F:polyubiquitin modification-dependent protein binding"/>
    <property type="evidence" value="ECO:0007669"/>
    <property type="project" value="TreeGrafter"/>
</dbReference>
<evidence type="ECO:0000256" key="1">
    <source>
        <dbReference type="ARBA" id="ARBA00006043"/>
    </source>
</evidence>
<dbReference type="Pfam" id="PF03152">
    <property type="entry name" value="UFD1_N1"/>
    <property type="match status" value="1"/>
</dbReference>
<dbReference type="AlphaFoldDB" id="A0A453DXT3"/>
<dbReference type="Gramene" id="AET3Gv20148100.1">
    <property type="protein sequence ID" value="AET3Gv20148100.1"/>
    <property type="gene ID" value="AET3Gv20148100"/>
</dbReference>
<feature type="region of interest" description="Disordered" evidence="3">
    <location>
        <begin position="266"/>
        <end position="319"/>
    </location>
</feature>
<name>A0A453DXT3_AEGTS</name>
<reference evidence="6" key="3">
    <citation type="journal article" date="2017" name="Nature">
        <title>Genome sequence of the progenitor of the wheat D genome Aegilops tauschii.</title>
        <authorList>
            <person name="Luo M.C."/>
            <person name="Gu Y.Q."/>
            <person name="Puiu D."/>
            <person name="Wang H."/>
            <person name="Twardziok S.O."/>
            <person name="Deal K.R."/>
            <person name="Huo N."/>
            <person name="Zhu T."/>
            <person name="Wang L."/>
            <person name="Wang Y."/>
            <person name="McGuire P.E."/>
            <person name="Liu S."/>
            <person name="Long H."/>
            <person name="Ramasamy R.K."/>
            <person name="Rodriguez J.C."/>
            <person name="Van S.L."/>
            <person name="Yuan L."/>
            <person name="Wang Z."/>
            <person name="Xia Z."/>
            <person name="Xiao L."/>
            <person name="Anderson O.D."/>
            <person name="Ouyang S."/>
            <person name="Liang Y."/>
            <person name="Zimin A.V."/>
            <person name="Pertea G."/>
            <person name="Qi P."/>
            <person name="Bennetzen J.L."/>
            <person name="Dai X."/>
            <person name="Dawson M.W."/>
            <person name="Muller H.G."/>
            <person name="Kugler K."/>
            <person name="Rivarola-Duarte L."/>
            <person name="Spannagl M."/>
            <person name="Mayer K.F.X."/>
            <person name="Lu F.H."/>
            <person name="Bevan M.W."/>
            <person name="Leroy P."/>
            <person name="Li P."/>
            <person name="You F.M."/>
            <person name="Sun Q."/>
            <person name="Liu Z."/>
            <person name="Lyons E."/>
            <person name="Wicker T."/>
            <person name="Salzberg S.L."/>
            <person name="Devos K.M."/>
            <person name="Dvorak J."/>
        </authorList>
    </citation>
    <scope>NUCLEOTIDE SEQUENCE [LARGE SCALE GENOMIC DNA]</scope>
    <source>
        <strain evidence="6">cv. AL8/78</strain>
    </source>
</reference>
<feature type="domain" description="Ubiquitin fusion degradation protein UFD1 N-terminal subdomain 2" evidence="5">
    <location>
        <begin position="150"/>
        <end position="226"/>
    </location>
</feature>
<dbReference type="InterPro" id="IPR055417">
    <property type="entry name" value="UFD1_N1"/>
</dbReference>
<dbReference type="EnsemblPlants" id="AET3Gv20148100.1">
    <property type="protein sequence ID" value="AET3Gv20148100.1"/>
    <property type="gene ID" value="AET3Gv20148100"/>
</dbReference>
<dbReference type="InterPro" id="IPR042299">
    <property type="entry name" value="Ufd1-like_Nn"/>
</dbReference>
<dbReference type="STRING" id="200361.A0A453DXT3"/>
<keyword evidence="7" id="KW-1185">Reference proteome</keyword>
<evidence type="ECO:0000256" key="2">
    <source>
        <dbReference type="ARBA" id="ARBA00022786"/>
    </source>
</evidence>
<dbReference type="PANTHER" id="PTHR12555:SF19">
    <property type="entry name" value="OS01G0144500 PROTEIN"/>
    <property type="match status" value="1"/>
</dbReference>
<dbReference type="GO" id="GO:0036503">
    <property type="term" value="P:ERAD pathway"/>
    <property type="evidence" value="ECO:0007669"/>
    <property type="project" value="TreeGrafter"/>
</dbReference>
<feature type="domain" description="Ubiquitin fusion degradation protein UFD1 N-terminal subdomain 1" evidence="4">
    <location>
        <begin position="55"/>
        <end position="149"/>
    </location>
</feature>
<evidence type="ECO:0000259" key="4">
    <source>
        <dbReference type="Pfam" id="PF03152"/>
    </source>
</evidence>
<sequence>TWRIELSIEFVLKFRSIFRSFLMEAAMAGSSPMQWQEEEAWQAYLRQQRSRIGWAQYLRCRPMALLGKAGADDGNRVVMPASALDRINSVLVEYPLMFRVQNTATLEATNCGMLEFGAEEGFVYVPALTMARLGLEEDDLVLMTSTSLPKATSVKLRPHTMDFLGAKDLKQLLEFNVRLNTPCVTVGDTIAVAEGDRRYLLDVVEAKPADAVSTLETDCEVDFSTPLDYVQPPAPVPAKVAAAPCQDCAHGGERRFVGVGMRMDGKPVEQTPAPVAGSSRKGKSSSEHVLRFFGGRGSVAVPPPGPKMAKKKVDGKEDKEAKWFTGQKYTL</sequence>
<dbReference type="Gene3D" id="2.40.40.50">
    <property type="entry name" value="Ubiquitin fusion degradation protein UFD1, N-terminal domain"/>
    <property type="match status" value="1"/>
</dbReference>
<evidence type="ECO:0000256" key="3">
    <source>
        <dbReference type="SAM" id="MobiDB-lite"/>
    </source>
</evidence>
<keyword evidence="2" id="KW-0833">Ubl conjugation pathway</keyword>
<accession>A0A453DXT3</accession>
<organism evidence="6 7">
    <name type="scientific">Aegilops tauschii subsp. strangulata</name>
    <name type="common">Goatgrass</name>
    <dbReference type="NCBI Taxonomy" id="200361"/>
    <lineage>
        <taxon>Eukaryota</taxon>
        <taxon>Viridiplantae</taxon>
        <taxon>Streptophyta</taxon>
        <taxon>Embryophyta</taxon>
        <taxon>Tracheophyta</taxon>
        <taxon>Spermatophyta</taxon>
        <taxon>Magnoliopsida</taxon>
        <taxon>Liliopsida</taxon>
        <taxon>Poales</taxon>
        <taxon>Poaceae</taxon>
        <taxon>BOP clade</taxon>
        <taxon>Pooideae</taxon>
        <taxon>Triticodae</taxon>
        <taxon>Triticeae</taxon>
        <taxon>Triticinae</taxon>
        <taxon>Aegilops</taxon>
    </lineage>
</organism>
<evidence type="ECO:0000313" key="7">
    <source>
        <dbReference type="Proteomes" id="UP000015105"/>
    </source>
</evidence>